<evidence type="ECO:0000256" key="7">
    <source>
        <dbReference type="PROSITE-ProRule" id="PRU01360"/>
    </source>
</evidence>
<dbReference type="Pfam" id="PF07715">
    <property type="entry name" value="Plug"/>
    <property type="match status" value="1"/>
</dbReference>
<dbReference type="InterPro" id="IPR023997">
    <property type="entry name" value="TonB-dep_OMP_SusC/RagA_CS"/>
</dbReference>
<keyword evidence="4 7" id="KW-0812">Transmembrane</keyword>
<dbReference type="InterPro" id="IPR012910">
    <property type="entry name" value="Plug_dom"/>
</dbReference>
<dbReference type="RefSeq" id="WP_131447749.1">
    <property type="nucleotide sequence ID" value="NZ_SJZI01000008.1"/>
</dbReference>
<dbReference type="Proteomes" id="UP000295334">
    <property type="component" value="Unassembled WGS sequence"/>
</dbReference>
<keyword evidence="5 7" id="KW-0472">Membrane</keyword>
<dbReference type="AlphaFoldDB" id="A0A4R1BK03"/>
<comment type="subcellular location">
    <subcellularLocation>
        <location evidence="1 7">Cell outer membrane</location>
        <topology evidence="1 7">Multi-pass membrane protein</topology>
    </subcellularLocation>
</comment>
<dbReference type="InterPro" id="IPR039426">
    <property type="entry name" value="TonB-dep_rcpt-like"/>
</dbReference>
<dbReference type="SUPFAM" id="SSF56935">
    <property type="entry name" value="Porins"/>
    <property type="match status" value="1"/>
</dbReference>
<dbReference type="PROSITE" id="PS52016">
    <property type="entry name" value="TONB_DEPENDENT_REC_3"/>
    <property type="match status" value="1"/>
</dbReference>
<evidence type="ECO:0000256" key="5">
    <source>
        <dbReference type="ARBA" id="ARBA00023136"/>
    </source>
</evidence>
<feature type="domain" description="TonB-dependent receptor plug" evidence="9">
    <location>
        <begin position="118"/>
        <end position="223"/>
    </location>
</feature>
<reference evidence="10 11" key="1">
    <citation type="submission" date="2019-03" db="EMBL/GenBank/DDBJ databases">
        <authorList>
            <person name="Kim M.K.M."/>
        </authorList>
    </citation>
    <scope>NUCLEOTIDE SEQUENCE [LARGE SCALE GENOMIC DNA]</scope>
    <source>
        <strain evidence="10 11">17J68-12</strain>
    </source>
</reference>
<keyword evidence="3 7" id="KW-1134">Transmembrane beta strand</keyword>
<protein>
    <submittedName>
        <fullName evidence="10">TonB-dependent receptor</fullName>
    </submittedName>
</protein>
<evidence type="ECO:0000313" key="10">
    <source>
        <dbReference type="EMBL" id="TCJ17690.1"/>
    </source>
</evidence>
<accession>A0A4R1BK03</accession>
<evidence type="ECO:0000256" key="1">
    <source>
        <dbReference type="ARBA" id="ARBA00004571"/>
    </source>
</evidence>
<dbReference type="InterPro" id="IPR036942">
    <property type="entry name" value="Beta-barrel_TonB_sf"/>
</dbReference>
<dbReference type="NCBIfam" id="TIGR04057">
    <property type="entry name" value="SusC_RagA_signa"/>
    <property type="match status" value="1"/>
</dbReference>
<dbReference type="Pfam" id="PF13715">
    <property type="entry name" value="CarbopepD_reg_2"/>
    <property type="match status" value="1"/>
</dbReference>
<dbReference type="InterPro" id="IPR037066">
    <property type="entry name" value="Plug_dom_sf"/>
</dbReference>
<evidence type="ECO:0000259" key="9">
    <source>
        <dbReference type="Pfam" id="PF07715"/>
    </source>
</evidence>
<gene>
    <name evidence="10" type="ORF">EPD60_05740</name>
</gene>
<dbReference type="FunFam" id="2.170.130.10:FF:000008">
    <property type="entry name" value="SusC/RagA family TonB-linked outer membrane protein"/>
    <property type="match status" value="1"/>
</dbReference>
<dbReference type="InterPro" id="IPR008969">
    <property type="entry name" value="CarboxyPept-like_regulatory"/>
</dbReference>
<feature type="signal peptide" evidence="8">
    <location>
        <begin position="1"/>
        <end position="22"/>
    </location>
</feature>
<evidence type="ECO:0000256" key="6">
    <source>
        <dbReference type="ARBA" id="ARBA00023237"/>
    </source>
</evidence>
<dbReference type="Gene3D" id="2.60.40.1120">
    <property type="entry name" value="Carboxypeptidase-like, regulatory domain"/>
    <property type="match status" value="1"/>
</dbReference>
<evidence type="ECO:0000256" key="4">
    <source>
        <dbReference type="ARBA" id="ARBA00022692"/>
    </source>
</evidence>
<feature type="chain" id="PRO_5020697848" evidence="8">
    <location>
        <begin position="23"/>
        <end position="1064"/>
    </location>
</feature>
<organism evidence="10 11">
    <name type="scientific">Flaviaesturariibacter flavus</name>
    <dbReference type="NCBI Taxonomy" id="2502780"/>
    <lineage>
        <taxon>Bacteria</taxon>
        <taxon>Pseudomonadati</taxon>
        <taxon>Bacteroidota</taxon>
        <taxon>Chitinophagia</taxon>
        <taxon>Chitinophagales</taxon>
        <taxon>Chitinophagaceae</taxon>
        <taxon>Flaviaestuariibacter</taxon>
    </lineage>
</organism>
<comment type="similarity">
    <text evidence="7">Belongs to the TonB-dependent receptor family.</text>
</comment>
<dbReference type="GO" id="GO:0009279">
    <property type="term" value="C:cell outer membrane"/>
    <property type="evidence" value="ECO:0007669"/>
    <property type="project" value="UniProtKB-SubCell"/>
</dbReference>
<dbReference type="EMBL" id="SJZI01000008">
    <property type="protein sequence ID" value="TCJ17690.1"/>
    <property type="molecule type" value="Genomic_DNA"/>
</dbReference>
<dbReference type="InterPro" id="IPR023996">
    <property type="entry name" value="TonB-dep_OMP_SusC/RagA"/>
</dbReference>
<evidence type="ECO:0000313" key="11">
    <source>
        <dbReference type="Proteomes" id="UP000295334"/>
    </source>
</evidence>
<keyword evidence="6 7" id="KW-0998">Cell outer membrane</keyword>
<keyword evidence="10" id="KW-0675">Receptor</keyword>
<comment type="caution">
    <text evidence="10">The sequence shown here is derived from an EMBL/GenBank/DDBJ whole genome shotgun (WGS) entry which is preliminary data.</text>
</comment>
<dbReference type="OrthoDB" id="9768177at2"/>
<evidence type="ECO:0000256" key="3">
    <source>
        <dbReference type="ARBA" id="ARBA00022452"/>
    </source>
</evidence>
<keyword evidence="2 7" id="KW-0813">Transport</keyword>
<dbReference type="Gene3D" id="2.170.130.10">
    <property type="entry name" value="TonB-dependent receptor, plug domain"/>
    <property type="match status" value="1"/>
</dbReference>
<evidence type="ECO:0000256" key="2">
    <source>
        <dbReference type="ARBA" id="ARBA00022448"/>
    </source>
</evidence>
<dbReference type="Gene3D" id="2.40.170.20">
    <property type="entry name" value="TonB-dependent receptor, beta-barrel domain"/>
    <property type="match status" value="1"/>
</dbReference>
<keyword evidence="11" id="KW-1185">Reference proteome</keyword>
<dbReference type="SUPFAM" id="SSF49464">
    <property type="entry name" value="Carboxypeptidase regulatory domain-like"/>
    <property type="match status" value="1"/>
</dbReference>
<dbReference type="NCBIfam" id="TIGR04056">
    <property type="entry name" value="OMP_RagA_SusC"/>
    <property type="match status" value="1"/>
</dbReference>
<keyword evidence="8" id="KW-0732">Signal</keyword>
<proteinExistence type="inferred from homology"/>
<sequence length="1064" mass="116492">MKLRKLLLTAVLQLLVLLGVQAQQKEVSGKVLDAATGEALSGVSILSDKKASPAVSAADGTFKLQVVPGAKTIIVSYVGYTTQTIAIGSQSTIEVRLQRNTKAMDEVVVIGYGTQRKSHLTGAVSKYQNEKLDEAPVSRVDQALQGRIAGVQVQNISSEAGSDTKIRVRGQTSINANSEPLVVVDGHPVDGFSFVNPADVQSIEVLKDAASAAIYGSRGSAGVILITTKAGKAGKTKYNVKFSTGVKQAYKTYDVMTSTEYANLLYYEASLRSKDPLWTGNTNLIANNERAAYVLENEIVGFSTDWQQEALRNANVTNVQLNVSGGSNAVRYFLSGGFQRDQGLMYHSEYDKYNVRARMDADLSKRVKVSLNLNPSYIRREQPSVNFMDFVRFYSYLPVIHNDRTAAFANGLPQWANVKPGDFVQARHFNGRPYSGTMPDGTFWSTTSNIDPFSTSNNTPKSIMENATDITSNYRMLTSADLTVNIIPGLDFKTSGSVYVNYVNRVRYDNRGARAEGSTNRGVFNDNTVVDLLSENTLSYNRRFGKHSINAVAGFTTERNTSNIRQITGSDFPNDKIPSIASATVIDRTATFDAKDRWGLNSVLGRVSYSFKDRYLASVSLRSDGSSFFAPGRKWGTFPAVSLGWVASQEKFMENLRAVSNLKFRGSYGATGNNRIVPFAYLDLLVPTSYPLGAGTGTVNPGQIATPGVLANPDITWERTFSFNGGMDLGLFANRVTLSLDMYQSKTESLLLKQSTLGITGATQVWNNVGRLQNTGIEAELSVGIINRKGIRWTATGNIARNRNKLLELDGQPFFASVGERDDNYRNIIGSPLVQYWGYKTDGVFRSQAEADSLKAAGYSTQLSTSYFSAGGIKIADINGDKKIDANDRTVIGNPYPDFNWGLQNNITFGNFDVSFLLQGSQGGQLVNGDAGYNETKRTNRAYTANRWISPGNPGDGKTPYFTNGNISWVATDIMVEDASFWAVRELIVGYTLPSKLTKAIKLSSARFYFTAQNMYYHFASGYRGINPEARTTGGTYDTPLIDGYQRGGFPLPKTFLFGVDVNF</sequence>
<evidence type="ECO:0000256" key="8">
    <source>
        <dbReference type="SAM" id="SignalP"/>
    </source>
</evidence>
<name>A0A4R1BK03_9BACT</name>